<keyword evidence="5 9" id="KW-0067">ATP-binding</keyword>
<proteinExistence type="inferred from homology"/>
<dbReference type="SUPFAM" id="SSF47323">
    <property type="entry name" value="Anticodon-binding domain of a subclass of class I aminoacyl-tRNA synthetases"/>
    <property type="match status" value="1"/>
</dbReference>
<evidence type="ECO:0000256" key="10">
    <source>
        <dbReference type="RuleBase" id="RU363038"/>
    </source>
</evidence>
<dbReference type="InterPro" id="IPR009080">
    <property type="entry name" value="tRNAsynth_Ia_anticodon-bd"/>
</dbReference>
<dbReference type="InterPro" id="IPR035684">
    <property type="entry name" value="ArgRS_core"/>
</dbReference>
<evidence type="ECO:0000256" key="7">
    <source>
        <dbReference type="ARBA" id="ARBA00023146"/>
    </source>
</evidence>
<keyword evidence="4 9" id="KW-0547">Nucleotide-binding</keyword>
<dbReference type="PRINTS" id="PR01038">
    <property type="entry name" value="TRNASYNTHARG"/>
</dbReference>
<accession>A0ABT1MIH8</accession>
<dbReference type="EC" id="6.1.1.19" evidence="9"/>
<evidence type="ECO:0000256" key="2">
    <source>
        <dbReference type="ARBA" id="ARBA00022490"/>
    </source>
</evidence>
<dbReference type="SUPFAM" id="SSF52374">
    <property type="entry name" value="Nucleotidylyl transferase"/>
    <property type="match status" value="1"/>
</dbReference>
<evidence type="ECO:0000313" key="14">
    <source>
        <dbReference type="Proteomes" id="UP001205603"/>
    </source>
</evidence>
<keyword evidence="14" id="KW-1185">Reference proteome</keyword>
<dbReference type="SUPFAM" id="SSF55190">
    <property type="entry name" value="Arginyl-tRNA synthetase (ArgRS), N-terminal 'additional' domain"/>
    <property type="match status" value="1"/>
</dbReference>
<keyword evidence="3 9" id="KW-0436">Ligase</keyword>
<dbReference type="NCBIfam" id="TIGR00456">
    <property type="entry name" value="argS"/>
    <property type="match status" value="1"/>
</dbReference>
<dbReference type="Pfam" id="PF05746">
    <property type="entry name" value="DALR_1"/>
    <property type="match status" value="1"/>
</dbReference>
<dbReference type="PROSITE" id="PS00178">
    <property type="entry name" value="AA_TRNA_LIGASE_I"/>
    <property type="match status" value="1"/>
</dbReference>
<evidence type="ECO:0000256" key="3">
    <source>
        <dbReference type="ARBA" id="ARBA00022598"/>
    </source>
</evidence>
<dbReference type="InterPro" id="IPR001412">
    <property type="entry name" value="aa-tRNA-synth_I_CS"/>
</dbReference>
<gene>
    <name evidence="9 13" type="primary">argS</name>
    <name evidence="13" type="ORF">NMU02_10025</name>
</gene>
<comment type="caution">
    <text evidence="13">The sequence shown here is derived from an EMBL/GenBank/DDBJ whole genome shotgun (WGS) entry which is preliminary data.</text>
</comment>
<dbReference type="Proteomes" id="UP001205603">
    <property type="component" value="Unassembled WGS sequence"/>
</dbReference>
<dbReference type="Gene3D" id="3.30.1360.70">
    <property type="entry name" value="Arginyl tRNA synthetase N-terminal domain"/>
    <property type="match status" value="1"/>
</dbReference>
<dbReference type="SMART" id="SM00836">
    <property type="entry name" value="DALR_1"/>
    <property type="match status" value="1"/>
</dbReference>
<keyword evidence="6 9" id="KW-0648">Protein biosynthesis</keyword>
<dbReference type="GO" id="GO:0004814">
    <property type="term" value="F:arginine-tRNA ligase activity"/>
    <property type="evidence" value="ECO:0007669"/>
    <property type="project" value="UniProtKB-EC"/>
</dbReference>
<evidence type="ECO:0000256" key="1">
    <source>
        <dbReference type="ARBA" id="ARBA00005594"/>
    </source>
</evidence>
<sequence length="597" mass="67340">MKIENKITDAVVKALGELYNISPEGSAVQLQKTKKEFEGHLTLVVFPYLKASRKNPEATAKEIGEYLIKNEPAIASYNVIKGFLNLIIAPSSWVEQLNDINADDSYGLKKAGENSPLVMVEYSSPNTNKPLHLGHVRNNLLGYSISEILKANGMKVVKTNIVNDRGIHICKSMLAWQKWGNGVTPESSGKKGDHLIGDFYVLFDKKYKEELNDLQAKGMTKEEAETASVLMAEAREMLRKWEAGDKDVVSLWRTMNHWVYDGFDDTYKMMGVDFDKIYYESETYLEGKEKVIEGLEKGIMYRKEDGSVWADLTAEGLDHKLLLRSDGTSVYMTQDIGTAKLRFRDYPIDKMIYVVGNEQNYHFQVLSILLDKLGFSWGKSLVHFSYGMVELPNGKMKSREGTVVDADDLMDEMIKTARETSAELGKLDDCSEEEAAGIARMVGLGALKYFILKVDPRKNMLFDPQESIDFNGNTGPFIQYTHARICSVLRKAADSGITLPSKASEEINLSDKEISLVQHLADYAAIVSDAGSQYSPALIANYIYDLVKEYNQFYHDFSILREENEEIRNFRLLLSRNVAKIVKSGMKLLGIEVPDRM</sequence>
<keyword evidence="2 9" id="KW-0963">Cytoplasm</keyword>
<dbReference type="InterPro" id="IPR014729">
    <property type="entry name" value="Rossmann-like_a/b/a_fold"/>
</dbReference>
<evidence type="ECO:0000256" key="5">
    <source>
        <dbReference type="ARBA" id="ARBA00022840"/>
    </source>
</evidence>
<evidence type="ECO:0000313" key="13">
    <source>
        <dbReference type="EMBL" id="MCP9612430.1"/>
    </source>
</evidence>
<dbReference type="HAMAP" id="MF_00123">
    <property type="entry name" value="Arg_tRNA_synth"/>
    <property type="match status" value="1"/>
</dbReference>
<dbReference type="InterPro" id="IPR005148">
    <property type="entry name" value="Arg-tRNA-synth_N"/>
</dbReference>
<comment type="subunit">
    <text evidence="9">Monomer.</text>
</comment>
<feature type="domain" description="DALR anticodon binding" evidence="11">
    <location>
        <begin position="478"/>
        <end position="597"/>
    </location>
</feature>
<evidence type="ECO:0000259" key="11">
    <source>
        <dbReference type="SMART" id="SM00836"/>
    </source>
</evidence>
<feature type="short sequence motif" description="'HIGH' region" evidence="9">
    <location>
        <begin position="125"/>
        <end position="135"/>
    </location>
</feature>
<evidence type="ECO:0000256" key="6">
    <source>
        <dbReference type="ARBA" id="ARBA00022917"/>
    </source>
</evidence>
<evidence type="ECO:0000256" key="4">
    <source>
        <dbReference type="ARBA" id="ARBA00022741"/>
    </source>
</evidence>
<dbReference type="EMBL" id="JANDHW010000009">
    <property type="protein sequence ID" value="MCP9612430.1"/>
    <property type="molecule type" value="Genomic_DNA"/>
</dbReference>
<dbReference type="Pfam" id="PF03485">
    <property type="entry name" value="Arg_tRNA_synt_N"/>
    <property type="match status" value="1"/>
</dbReference>
<dbReference type="RefSeq" id="WP_255027732.1">
    <property type="nucleotide sequence ID" value="NZ_JANDHW010000009.1"/>
</dbReference>
<reference evidence="13 14" key="1">
    <citation type="submission" date="2022-07" db="EMBL/GenBank/DDBJ databases">
        <title>Fecal culturing of patients with breast cancer.</title>
        <authorList>
            <person name="Teng N.M.Y."/>
            <person name="Kiu R."/>
            <person name="Evans R."/>
            <person name="Baker D.J."/>
            <person name="Zenner C."/>
            <person name="Robinson S.D."/>
            <person name="Hall L.J."/>
        </authorList>
    </citation>
    <scope>NUCLEOTIDE SEQUENCE [LARGE SCALE GENOMIC DNA]</scope>
    <source>
        <strain evidence="13 14">LH1063</strain>
    </source>
</reference>
<dbReference type="PANTHER" id="PTHR11956:SF5">
    <property type="entry name" value="ARGININE--TRNA LIGASE, CYTOPLASMIC"/>
    <property type="match status" value="1"/>
</dbReference>
<dbReference type="SMART" id="SM01016">
    <property type="entry name" value="Arg_tRNA_synt_N"/>
    <property type="match status" value="1"/>
</dbReference>
<feature type="domain" description="Arginyl tRNA synthetase N-terminal" evidence="12">
    <location>
        <begin position="1"/>
        <end position="88"/>
    </location>
</feature>
<comment type="catalytic activity">
    <reaction evidence="8 9">
        <text>tRNA(Arg) + L-arginine + ATP = L-arginyl-tRNA(Arg) + AMP + diphosphate</text>
        <dbReference type="Rhea" id="RHEA:20301"/>
        <dbReference type="Rhea" id="RHEA-COMP:9658"/>
        <dbReference type="Rhea" id="RHEA-COMP:9673"/>
        <dbReference type="ChEBI" id="CHEBI:30616"/>
        <dbReference type="ChEBI" id="CHEBI:32682"/>
        <dbReference type="ChEBI" id="CHEBI:33019"/>
        <dbReference type="ChEBI" id="CHEBI:78442"/>
        <dbReference type="ChEBI" id="CHEBI:78513"/>
        <dbReference type="ChEBI" id="CHEBI:456215"/>
        <dbReference type="EC" id="6.1.1.19"/>
    </reaction>
</comment>
<dbReference type="PANTHER" id="PTHR11956">
    <property type="entry name" value="ARGINYL-TRNA SYNTHETASE"/>
    <property type="match status" value="1"/>
</dbReference>
<dbReference type="Gene3D" id="1.10.730.10">
    <property type="entry name" value="Isoleucyl-tRNA Synthetase, Domain 1"/>
    <property type="match status" value="1"/>
</dbReference>
<dbReference type="Pfam" id="PF00750">
    <property type="entry name" value="tRNA-synt_1d"/>
    <property type="match status" value="1"/>
</dbReference>
<name>A0ABT1MIH8_9BACT</name>
<organism evidence="13 14">
    <name type="scientific">Coprobacter tertius</name>
    <dbReference type="NCBI Taxonomy" id="2944915"/>
    <lineage>
        <taxon>Bacteria</taxon>
        <taxon>Pseudomonadati</taxon>
        <taxon>Bacteroidota</taxon>
        <taxon>Bacteroidia</taxon>
        <taxon>Bacteroidales</taxon>
        <taxon>Barnesiellaceae</taxon>
        <taxon>Coprobacter</taxon>
    </lineage>
</organism>
<evidence type="ECO:0000256" key="9">
    <source>
        <dbReference type="HAMAP-Rule" id="MF_00123"/>
    </source>
</evidence>
<dbReference type="InterPro" id="IPR001278">
    <property type="entry name" value="Arg-tRNA-ligase"/>
</dbReference>
<evidence type="ECO:0000259" key="12">
    <source>
        <dbReference type="SMART" id="SM01016"/>
    </source>
</evidence>
<protein>
    <recommendedName>
        <fullName evidence="9">Arginine--tRNA ligase</fullName>
        <ecNumber evidence="9">6.1.1.19</ecNumber>
    </recommendedName>
    <alternativeName>
        <fullName evidence="9">Arginyl-tRNA synthetase</fullName>
        <shortName evidence="9">ArgRS</shortName>
    </alternativeName>
</protein>
<dbReference type="InterPro" id="IPR036695">
    <property type="entry name" value="Arg-tRNA-synth_N_sf"/>
</dbReference>
<keyword evidence="7 9" id="KW-0030">Aminoacyl-tRNA synthetase</keyword>
<comment type="similarity">
    <text evidence="1 9 10">Belongs to the class-I aminoacyl-tRNA synthetase family.</text>
</comment>
<dbReference type="Gene3D" id="3.40.50.620">
    <property type="entry name" value="HUPs"/>
    <property type="match status" value="1"/>
</dbReference>
<dbReference type="InterPro" id="IPR008909">
    <property type="entry name" value="DALR_anticod-bd"/>
</dbReference>
<comment type="subcellular location">
    <subcellularLocation>
        <location evidence="9">Cytoplasm</location>
    </subcellularLocation>
</comment>
<evidence type="ECO:0000256" key="8">
    <source>
        <dbReference type="ARBA" id="ARBA00049339"/>
    </source>
</evidence>